<dbReference type="GO" id="GO:0006355">
    <property type="term" value="P:regulation of DNA-templated transcription"/>
    <property type="evidence" value="ECO:0007669"/>
    <property type="project" value="InterPro"/>
</dbReference>
<evidence type="ECO:0000256" key="2">
    <source>
        <dbReference type="ARBA" id="ARBA00023015"/>
    </source>
</evidence>
<accession>A0A0A8K1E7</accession>
<dbReference type="Pfam" id="PF00072">
    <property type="entry name" value="Response_reg"/>
    <property type="match status" value="1"/>
</dbReference>
<sequence>MAHDGLPKVSATAIVADDHKLLRDGIKQILQSVDGISIVAEAQDGLEAISLVRQHKPDLLTLDMAMPYAQGLEIYEEVRRWSPETRVIVFTGLTSLGLLSELVTAGVDGLFAKRGDPDELKDSVSVILSGGKVIAPEIVTLLEEGTPASSLTARERQILSLVATGLSNKEIAARLGVSLKTVDNHRTNLMRKLDVHSIAELLTYALREGLLEGSDQL</sequence>
<feature type="domain" description="Response regulatory" evidence="7">
    <location>
        <begin position="12"/>
        <end position="128"/>
    </location>
</feature>
<dbReference type="SMART" id="SM00448">
    <property type="entry name" value="REC"/>
    <property type="match status" value="1"/>
</dbReference>
<dbReference type="KEGG" id="mcg:GL4_1287"/>
<dbReference type="GO" id="GO:0003677">
    <property type="term" value="F:DNA binding"/>
    <property type="evidence" value="ECO:0007669"/>
    <property type="project" value="UniProtKB-KW"/>
</dbReference>
<dbReference type="SMART" id="SM00421">
    <property type="entry name" value="HTH_LUXR"/>
    <property type="match status" value="1"/>
</dbReference>
<evidence type="ECO:0000313" key="9">
    <source>
        <dbReference type="Proteomes" id="UP000031643"/>
    </source>
</evidence>
<dbReference type="STRING" id="1384459.GL4_1287"/>
<dbReference type="PRINTS" id="PR00038">
    <property type="entry name" value="HTHLUXR"/>
</dbReference>
<reference evidence="8 9" key="1">
    <citation type="submission" date="2014-09" db="EMBL/GenBank/DDBJ databases">
        <title>Genome sequencing of Methyloceanibacter caenitepidi Gela4.</title>
        <authorList>
            <person name="Takeuchi M."/>
            <person name="Susumu S."/>
            <person name="Kamagata Y."/>
            <person name="Oshima K."/>
            <person name="Hattori M."/>
            <person name="Iwasaki W."/>
        </authorList>
    </citation>
    <scope>NUCLEOTIDE SEQUENCE [LARGE SCALE GENOMIC DNA]</scope>
    <source>
        <strain evidence="8 9">Gela4</strain>
    </source>
</reference>
<evidence type="ECO:0000259" key="6">
    <source>
        <dbReference type="PROSITE" id="PS50043"/>
    </source>
</evidence>
<dbReference type="Pfam" id="PF00196">
    <property type="entry name" value="GerE"/>
    <property type="match status" value="1"/>
</dbReference>
<keyword evidence="1 5" id="KW-0597">Phosphoprotein</keyword>
<evidence type="ECO:0000256" key="4">
    <source>
        <dbReference type="ARBA" id="ARBA00023163"/>
    </source>
</evidence>
<dbReference type="PROSITE" id="PS50043">
    <property type="entry name" value="HTH_LUXR_2"/>
    <property type="match status" value="1"/>
</dbReference>
<evidence type="ECO:0000256" key="1">
    <source>
        <dbReference type="ARBA" id="ARBA00022553"/>
    </source>
</evidence>
<protein>
    <submittedName>
        <fullName evidence="8">Nitrate/nitrite response regulator protein</fullName>
    </submittedName>
</protein>
<dbReference type="HOGENOM" id="CLU_000445_90_0_5"/>
<dbReference type="CDD" id="cd17535">
    <property type="entry name" value="REC_NarL-like"/>
    <property type="match status" value="1"/>
</dbReference>
<keyword evidence="9" id="KW-1185">Reference proteome</keyword>
<feature type="modified residue" description="4-aspartylphosphate" evidence="5">
    <location>
        <position position="63"/>
    </location>
</feature>
<evidence type="ECO:0000259" key="7">
    <source>
        <dbReference type="PROSITE" id="PS50110"/>
    </source>
</evidence>
<evidence type="ECO:0000313" key="8">
    <source>
        <dbReference type="EMBL" id="BAQ16745.1"/>
    </source>
</evidence>
<dbReference type="GO" id="GO:0000160">
    <property type="term" value="P:phosphorelay signal transduction system"/>
    <property type="evidence" value="ECO:0007669"/>
    <property type="project" value="InterPro"/>
</dbReference>
<dbReference type="CDD" id="cd06170">
    <property type="entry name" value="LuxR_C_like"/>
    <property type="match status" value="1"/>
</dbReference>
<dbReference type="InterPro" id="IPR000792">
    <property type="entry name" value="Tscrpt_reg_LuxR_C"/>
</dbReference>
<evidence type="ECO:0000256" key="3">
    <source>
        <dbReference type="ARBA" id="ARBA00023125"/>
    </source>
</evidence>
<proteinExistence type="predicted"/>
<dbReference type="InterPro" id="IPR058245">
    <property type="entry name" value="NreC/VraR/RcsB-like_REC"/>
</dbReference>
<dbReference type="Proteomes" id="UP000031643">
    <property type="component" value="Chromosome"/>
</dbReference>
<keyword evidence="3" id="KW-0238">DNA-binding</keyword>
<dbReference type="PANTHER" id="PTHR43214:SF41">
    <property type="entry name" value="NITRATE_NITRITE RESPONSE REGULATOR PROTEIN NARP"/>
    <property type="match status" value="1"/>
</dbReference>
<dbReference type="InterPro" id="IPR016032">
    <property type="entry name" value="Sig_transdc_resp-reg_C-effctor"/>
</dbReference>
<name>A0A0A8K1E7_9HYPH</name>
<dbReference type="InterPro" id="IPR011006">
    <property type="entry name" value="CheY-like_superfamily"/>
</dbReference>
<organism evidence="8 9">
    <name type="scientific">Methyloceanibacter caenitepidi</name>
    <dbReference type="NCBI Taxonomy" id="1384459"/>
    <lineage>
        <taxon>Bacteria</taxon>
        <taxon>Pseudomonadati</taxon>
        <taxon>Pseudomonadota</taxon>
        <taxon>Alphaproteobacteria</taxon>
        <taxon>Hyphomicrobiales</taxon>
        <taxon>Hyphomicrobiaceae</taxon>
        <taxon>Methyloceanibacter</taxon>
    </lineage>
</organism>
<dbReference type="RefSeq" id="WP_045365713.1">
    <property type="nucleotide sequence ID" value="NZ_AP014648.1"/>
</dbReference>
<dbReference type="OrthoDB" id="9782896at2"/>
<dbReference type="Gene3D" id="3.40.50.2300">
    <property type="match status" value="1"/>
</dbReference>
<dbReference type="AlphaFoldDB" id="A0A0A8K1E7"/>
<dbReference type="EMBL" id="AP014648">
    <property type="protein sequence ID" value="BAQ16745.1"/>
    <property type="molecule type" value="Genomic_DNA"/>
</dbReference>
<dbReference type="PROSITE" id="PS50110">
    <property type="entry name" value="RESPONSE_REGULATORY"/>
    <property type="match status" value="1"/>
</dbReference>
<gene>
    <name evidence="8" type="ORF">GL4_1287</name>
</gene>
<dbReference type="PANTHER" id="PTHR43214">
    <property type="entry name" value="TWO-COMPONENT RESPONSE REGULATOR"/>
    <property type="match status" value="1"/>
</dbReference>
<evidence type="ECO:0000256" key="5">
    <source>
        <dbReference type="PROSITE-ProRule" id="PRU00169"/>
    </source>
</evidence>
<dbReference type="InterPro" id="IPR039420">
    <property type="entry name" value="WalR-like"/>
</dbReference>
<dbReference type="SUPFAM" id="SSF52172">
    <property type="entry name" value="CheY-like"/>
    <property type="match status" value="1"/>
</dbReference>
<feature type="domain" description="HTH luxR-type" evidence="6">
    <location>
        <begin position="144"/>
        <end position="209"/>
    </location>
</feature>
<dbReference type="InterPro" id="IPR001789">
    <property type="entry name" value="Sig_transdc_resp-reg_receiver"/>
</dbReference>
<dbReference type="SUPFAM" id="SSF46894">
    <property type="entry name" value="C-terminal effector domain of the bipartite response regulators"/>
    <property type="match status" value="1"/>
</dbReference>
<keyword evidence="4" id="KW-0804">Transcription</keyword>
<dbReference type="PROSITE" id="PS00622">
    <property type="entry name" value="HTH_LUXR_1"/>
    <property type="match status" value="1"/>
</dbReference>
<keyword evidence="2" id="KW-0805">Transcription regulation</keyword>